<proteinExistence type="predicted"/>
<evidence type="ECO:0000259" key="2">
    <source>
        <dbReference type="SMART" id="SM00762"/>
    </source>
</evidence>
<dbReference type="Pfam" id="PF08318">
    <property type="entry name" value="COG4_m"/>
    <property type="match status" value="1"/>
</dbReference>
<organism evidence="3 4">
    <name type="scientific">Cyanidium caldarium</name>
    <name type="common">Red alga</name>
    <dbReference type="NCBI Taxonomy" id="2771"/>
    <lineage>
        <taxon>Eukaryota</taxon>
        <taxon>Rhodophyta</taxon>
        <taxon>Bangiophyceae</taxon>
        <taxon>Cyanidiales</taxon>
        <taxon>Cyanidiaceae</taxon>
        <taxon>Cyanidium</taxon>
    </lineage>
</organism>
<sequence>MTENGSVAESPATSPLSALVQQWTAREDACDAAIHQQLQRALHQGREQSVRVREAAVLAQQGHDELVRLLELARDEAGRAQAATRELRRYDRRLRHAESALQLVRNLLRVRACAEGIRVALAERPPDIERACAHAETYRQLWSGSDNENGAARQGVSSMAAASAGGLVSLAPVEESIQRLQQLVREQAAAAAAAHKPSSSSTRSESILLWARRLRQAGLEAEARQFLVQHAVQHELYPHREMSPEAVPREWQGIQRLTLLYESVATALHRYSGVLRAEFGGDEAVSALVAACVQHCNQHGAPLVQQFLREERVREQLLRARAALEGTAAGTAASGDGEPHGAPPAIFADLSASMGSDIHAFIEPSTAGAAATSPSASAVGLSDTDMHRLDGLLERIAVIGRRTGTFAQFLRACDPTHPALTDMQRRDGTLPYAVQELLGYYVGLEDCYLQESVRRAERADQAPQWVEANTSGPRSTADAWTQRTSSLVDDAFFVLKKCLMRTVSVHDVNTLGAVLNHVNALLSGPLRQTLAQRVRTRSPSSALLSAQLMLGGSLKPGTLDALLVAINDAQVSAEYGGKMAARVLPAAMQEAQLPDTDKVMPLLAEMEGAAGELEVVAGRGLDALMAVLEEAVLTRAASQSRLDCEVSAVGGTERGSDGADRFVSGQRYLVSEAEYVAGPSAPVASFLAAITAGALDPFADKLVPAAWQQLVCRVSEWTARRYQRATLGRATRFNALGALVWDAEVRALTAHFISRAPTQRLRIREHFRVLSLAALVLNLDKPGEVHSLWEEVQSAGAAEVRGWLSRRVEFSPEVIQALKWES</sequence>
<evidence type="ECO:0000313" key="4">
    <source>
        <dbReference type="Proteomes" id="UP001301350"/>
    </source>
</evidence>
<dbReference type="PANTHER" id="PTHR24016">
    <property type="entry name" value="CONSERVED OLIGOMERIC GOLGI COMPLEX SUBUNIT 4"/>
    <property type="match status" value="1"/>
</dbReference>
<feature type="coiled-coil region" evidence="1">
    <location>
        <begin position="80"/>
        <end position="107"/>
    </location>
</feature>
<dbReference type="EMBL" id="JANCYW010000009">
    <property type="protein sequence ID" value="KAK4536759.1"/>
    <property type="molecule type" value="Genomic_DNA"/>
</dbReference>
<name>A0AAV9IWV9_CYACA</name>
<evidence type="ECO:0000256" key="1">
    <source>
        <dbReference type="SAM" id="Coils"/>
    </source>
</evidence>
<dbReference type="AlphaFoldDB" id="A0AAV9IWV9"/>
<dbReference type="SMART" id="SM00762">
    <property type="entry name" value="Cog4"/>
    <property type="match status" value="1"/>
</dbReference>
<keyword evidence="4" id="KW-1185">Reference proteome</keyword>
<protein>
    <recommendedName>
        <fullName evidence="2">COG4 transport protein middle alpha-helical bundle domain-containing protein</fullName>
    </recommendedName>
</protein>
<comment type="caution">
    <text evidence="3">The sequence shown here is derived from an EMBL/GenBank/DDBJ whole genome shotgun (WGS) entry which is preliminary data.</text>
</comment>
<dbReference type="InterPro" id="IPR048682">
    <property type="entry name" value="COG4"/>
</dbReference>
<dbReference type="InterPro" id="IPR048684">
    <property type="entry name" value="COG4_C"/>
</dbReference>
<dbReference type="Gene3D" id="1.20.58.1970">
    <property type="match status" value="1"/>
</dbReference>
<dbReference type="PANTHER" id="PTHR24016:SF0">
    <property type="entry name" value="CONSERVED OLIGOMERIC GOLGI COMPLEX SUBUNIT 4"/>
    <property type="match status" value="1"/>
</dbReference>
<dbReference type="Pfam" id="PF20662">
    <property type="entry name" value="COG4_C"/>
    <property type="match status" value="1"/>
</dbReference>
<dbReference type="Proteomes" id="UP001301350">
    <property type="component" value="Unassembled WGS sequence"/>
</dbReference>
<gene>
    <name evidence="3" type="ORF">CDCA_CDCA09G2784</name>
</gene>
<evidence type="ECO:0000313" key="3">
    <source>
        <dbReference type="EMBL" id="KAK4536759.1"/>
    </source>
</evidence>
<feature type="domain" description="COG4 transport protein middle alpha-helical bundle" evidence="2">
    <location>
        <begin position="173"/>
        <end position="535"/>
    </location>
</feature>
<dbReference type="InterPro" id="IPR013167">
    <property type="entry name" value="COG4_M"/>
</dbReference>
<accession>A0AAV9IWV9</accession>
<keyword evidence="1" id="KW-0175">Coiled coil</keyword>
<reference evidence="3 4" key="1">
    <citation type="submission" date="2022-07" db="EMBL/GenBank/DDBJ databases">
        <title>Genome-wide signatures of adaptation to extreme environments.</title>
        <authorList>
            <person name="Cho C.H."/>
            <person name="Yoon H.S."/>
        </authorList>
    </citation>
    <scope>NUCLEOTIDE SEQUENCE [LARGE SCALE GENOMIC DNA]</scope>
    <source>
        <strain evidence="3 4">DBV 063 E5</strain>
    </source>
</reference>